<evidence type="ECO:0000313" key="1">
    <source>
        <dbReference type="EMBL" id="MDA0179305.1"/>
    </source>
</evidence>
<dbReference type="Proteomes" id="UP001147653">
    <property type="component" value="Unassembled WGS sequence"/>
</dbReference>
<comment type="caution">
    <text evidence="1">The sequence shown here is derived from an EMBL/GenBank/DDBJ whole genome shotgun (WGS) entry which is preliminary data.</text>
</comment>
<evidence type="ECO:0000313" key="2">
    <source>
        <dbReference type="Proteomes" id="UP001147653"/>
    </source>
</evidence>
<sequence>MAVPVATAGAHSADFMFTGDVAQQIGAYQGGAGMFMQRAPDTPGALTLVGHEPLESRGMNAAIAVNKGFVYVGSRTDGSAGRQNAGIMVVDARNPAQPKIAAQMKPPLEGNPQESSRELRVWRSQDVLIVLHTNCGGTSAHLCAQPSRSSMRFYDIKGENATNPKLLHQNTRDTHEFFIWEDPKNPKRALMFEASAGSQLAIYDLSPLLNADEATRAPVRLFQGAHGFGNSNGSGIHSFSVSNDGTKAYFALLTRGFGVVDVSDFTDTDPATNTYRTITPTANRPTWPGPGAHSAIKLWNKDSVYVSDEVYGTATGNGHGCPWGWTRFIDIKDETKPVVVGEYRLAENQPLSCTAFNPSRTSYSAHNPTLTPNIAFSTWHSGGVQAMNISDPTNVTQLAEYKPRPLASVGDEDPRLSSDTLPDRTDNKVVMWSYPVIEDGLIYVVDLRNGLYILKYTGPFQQEVDDVKFLEGNSNQGDALCFEPVPGAALADCSTSAEGTAGGSVPATLSLTLGAPGTFGTFLPGTTLDYFAKTDAKVISTAGAALLTAADISTVATGHLVNDAFSLPQPVQVRATNSANPASAYAPVGSANVPTPLLSYTAPVSNDEVTFDFKQSIASTDALRTGAYSKLLTFTLSTTTP</sequence>
<proteinExistence type="predicted"/>
<keyword evidence="2" id="KW-1185">Reference proteome</keyword>
<protein>
    <submittedName>
        <fullName evidence="1">Uncharacterized protein</fullName>
    </submittedName>
</protein>
<name>A0A9X3N3R2_9ACTN</name>
<dbReference type="RefSeq" id="WP_270023575.1">
    <property type="nucleotide sequence ID" value="NZ_JAPDDP010000004.1"/>
</dbReference>
<gene>
    <name evidence="1" type="ORF">OJ997_03265</name>
</gene>
<reference evidence="1" key="1">
    <citation type="submission" date="2022-10" db="EMBL/GenBank/DDBJ databases">
        <title>The WGS of Solirubrobacter phytolaccae KCTC 29190.</title>
        <authorList>
            <person name="Jiang Z."/>
        </authorList>
    </citation>
    <scope>NUCLEOTIDE SEQUENCE</scope>
    <source>
        <strain evidence="1">KCTC 29190</strain>
    </source>
</reference>
<dbReference type="AlphaFoldDB" id="A0A9X3N3R2"/>
<organism evidence="1 2">
    <name type="scientific">Solirubrobacter phytolaccae</name>
    <dbReference type="NCBI Taxonomy" id="1404360"/>
    <lineage>
        <taxon>Bacteria</taxon>
        <taxon>Bacillati</taxon>
        <taxon>Actinomycetota</taxon>
        <taxon>Thermoleophilia</taxon>
        <taxon>Solirubrobacterales</taxon>
        <taxon>Solirubrobacteraceae</taxon>
        <taxon>Solirubrobacter</taxon>
    </lineage>
</organism>
<dbReference type="EMBL" id="JAPDDP010000004">
    <property type="protein sequence ID" value="MDA0179305.1"/>
    <property type="molecule type" value="Genomic_DNA"/>
</dbReference>
<accession>A0A9X3N3R2</accession>